<feature type="compositionally biased region" description="Basic and acidic residues" evidence="1">
    <location>
        <begin position="10"/>
        <end position="21"/>
    </location>
</feature>
<dbReference type="SUPFAM" id="SSF55729">
    <property type="entry name" value="Acyl-CoA N-acyltransferases (Nat)"/>
    <property type="match status" value="1"/>
</dbReference>
<dbReference type="InterPro" id="IPR016181">
    <property type="entry name" value="Acyl_CoA_acyltransferase"/>
</dbReference>
<dbReference type="GO" id="GO:0005737">
    <property type="term" value="C:cytoplasm"/>
    <property type="evidence" value="ECO:0007669"/>
    <property type="project" value="TreeGrafter"/>
</dbReference>
<accession>A0A026W8M2</accession>
<protein>
    <submittedName>
        <fullName evidence="3">N-acetyltransferase</fullName>
    </submittedName>
</protein>
<feature type="domain" description="N-acetyltransferase" evidence="2">
    <location>
        <begin position="85"/>
        <end position="228"/>
    </location>
</feature>
<dbReference type="OrthoDB" id="329272at2759"/>
<dbReference type="InterPro" id="IPR000182">
    <property type="entry name" value="GNAT_dom"/>
</dbReference>
<dbReference type="GO" id="GO:0008080">
    <property type="term" value="F:N-acetyltransferase activity"/>
    <property type="evidence" value="ECO:0007669"/>
    <property type="project" value="InterPro"/>
</dbReference>
<keyword evidence="4" id="KW-1185">Reference proteome</keyword>
<feature type="region of interest" description="Disordered" evidence="1">
    <location>
        <begin position="227"/>
        <end position="252"/>
    </location>
</feature>
<dbReference type="EMBL" id="KK107341">
    <property type="protein sequence ID" value="EZA52405.1"/>
    <property type="molecule type" value="Genomic_DNA"/>
</dbReference>
<gene>
    <name evidence="3" type="ORF">X777_08548</name>
</gene>
<dbReference type="InterPro" id="IPR039840">
    <property type="entry name" value="NAA80"/>
</dbReference>
<dbReference type="PANTHER" id="PTHR13538:SF4">
    <property type="entry name" value="N-ALPHA-ACETYLTRANSFERASE 80"/>
    <property type="match status" value="1"/>
</dbReference>
<dbReference type="PANTHER" id="PTHR13538">
    <property type="entry name" value="N-ACETYLTRANSFERASE 6"/>
    <property type="match status" value="1"/>
</dbReference>
<dbReference type="STRING" id="2015173.A0A026W8M2"/>
<keyword evidence="3" id="KW-0808">Transferase</keyword>
<reference evidence="3 4" key="1">
    <citation type="journal article" date="2014" name="Curr. Biol.">
        <title>The genome of the clonal raider ant Cerapachys biroi.</title>
        <authorList>
            <person name="Oxley P.R."/>
            <person name="Ji L."/>
            <person name="Fetter-Pruneda I."/>
            <person name="McKenzie S.K."/>
            <person name="Li C."/>
            <person name="Hu H."/>
            <person name="Zhang G."/>
            <person name="Kronauer D.J."/>
        </authorList>
    </citation>
    <scope>NUCLEOTIDE SEQUENCE [LARGE SCALE GENOMIC DNA]</scope>
</reference>
<dbReference type="GO" id="GO:1905502">
    <property type="term" value="F:acetyl-CoA binding"/>
    <property type="evidence" value="ECO:0007669"/>
    <property type="project" value="TreeGrafter"/>
</dbReference>
<name>A0A026W8M2_OOCBI</name>
<dbReference type="Proteomes" id="UP000053097">
    <property type="component" value="Unassembled WGS sequence"/>
</dbReference>
<dbReference type="CDD" id="cd04301">
    <property type="entry name" value="NAT_SF"/>
    <property type="match status" value="1"/>
</dbReference>
<proteinExistence type="predicted"/>
<evidence type="ECO:0000313" key="4">
    <source>
        <dbReference type="Proteomes" id="UP000053097"/>
    </source>
</evidence>
<dbReference type="Pfam" id="PF00583">
    <property type="entry name" value="Acetyltransf_1"/>
    <property type="match status" value="1"/>
</dbReference>
<dbReference type="Gene3D" id="3.40.630.30">
    <property type="match status" value="1"/>
</dbReference>
<dbReference type="AlphaFoldDB" id="A0A026W8M2"/>
<organism evidence="3 4">
    <name type="scientific">Ooceraea biroi</name>
    <name type="common">Clonal raider ant</name>
    <name type="synonym">Cerapachys biroi</name>
    <dbReference type="NCBI Taxonomy" id="2015173"/>
    <lineage>
        <taxon>Eukaryota</taxon>
        <taxon>Metazoa</taxon>
        <taxon>Ecdysozoa</taxon>
        <taxon>Arthropoda</taxon>
        <taxon>Hexapoda</taxon>
        <taxon>Insecta</taxon>
        <taxon>Pterygota</taxon>
        <taxon>Neoptera</taxon>
        <taxon>Endopterygota</taxon>
        <taxon>Hymenoptera</taxon>
        <taxon>Apocrita</taxon>
        <taxon>Aculeata</taxon>
        <taxon>Formicoidea</taxon>
        <taxon>Formicidae</taxon>
        <taxon>Dorylinae</taxon>
        <taxon>Ooceraea</taxon>
    </lineage>
</organism>
<dbReference type="PROSITE" id="PS51186">
    <property type="entry name" value="GNAT"/>
    <property type="match status" value="1"/>
</dbReference>
<sequence length="277" mass="32038">MNNTKYTDVLQDRERDKERVRERGGGERRCGCIMRHKCGGDEIRRKYRFRGGKRLRRRPGLHRELSILVSLAEARRDTMERDAGYRVVPLHHRPELIRDCCKLLNSEWPRSETARMKSLSVSCDDFPTCLVLINNENKVLGHCKISLVAKSRISCFIESVVIDYRCRSQGLGSRLLRGVEEHVAKRGLRNVYLKTDGQEVFYYKNGYRVCDPFKAYGINDIITASPPPGRARFRERDASQATGLPPPPPPPPMPAFQLSRFFDMRMMSQKTHMVKKL</sequence>
<evidence type="ECO:0000313" key="3">
    <source>
        <dbReference type="EMBL" id="EZA52405.1"/>
    </source>
</evidence>
<feature type="region of interest" description="Disordered" evidence="1">
    <location>
        <begin position="1"/>
        <end position="21"/>
    </location>
</feature>
<evidence type="ECO:0000256" key="1">
    <source>
        <dbReference type="SAM" id="MobiDB-lite"/>
    </source>
</evidence>
<evidence type="ECO:0000259" key="2">
    <source>
        <dbReference type="PROSITE" id="PS51186"/>
    </source>
</evidence>